<dbReference type="Proteomes" id="UP000499080">
    <property type="component" value="Unassembled WGS sequence"/>
</dbReference>
<protein>
    <submittedName>
        <fullName evidence="1">Uncharacterized protein</fullName>
    </submittedName>
</protein>
<evidence type="ECO:0000313" key="1">
    <source>
        <dbReference type="EMBL" id="GBM61348.1"/>
    </source>
</evidence>
<dbReference type="AlphaFoldDB" id="A0A4Y2H966"/>
<name>A0A4Y2H966_ARAVE</name>
<comment type="caution">
    <text evidence="1">The sequence shown here is derived from an EMBL/GenBank/DDBJ whole genome shotgun (WGS) entry which is preliminary data.</text>
</comment>
<keyword evidence="2" id="KW-1185">Reference proteome</keyword>
<sequence length="111" mass="12730">MLPVQSFNSLIPKRHFPSSPFFKAFLEGYDMNCTLPTWLVIYHPTPCYNLPLRRTEMGCGWQGQLVPLWLLSPKRNPNLPSKEANRLRPAIVAVKGTFLDRPRPHRSVSEG</sequence>
<organism evidence="1 2">
    <name type="scientific">Araneus ventricosus</name>
    <name type="common">Orbweaver spider</name>
    <name type="synonym">Epeira ventricosa</name>
    <dbReference type="NCBI Taxonomy" id="182803"/>
    <lineage>
        <taxon>Eukaryota</taxon>
        <taxon>Metazoa</taxon>
        <taxon>Ecdysozoa</taxon>
        <taxon>Arthropoda</taxon>
        <taxon>Chelicerata</taxon>
        <taxon>Arachnida</taxon>
        <taxon>Araneae</taxon>
        <taxon>Araneomorphae</taxon>
        <taxon>Entelegynae</taxon>
        <taxon>Araneoidea</taxon>
        <taxon>Araneidae</taxon>
        <taxon>Araneus</taxon>
    </lineage>
</organism>
<dbReference type="EMBL" id="BGPR01001763">
    <property type="protein sequence ID" value="GBM61348.1"/>
    <property type="molecule type" value="Genomic_DNA"/>
</dbReference>
<evidence type="ECO:0000313" key="2">
    <source>
        <dbReference type="Proteomes" id="UP000499080"/>
    </source>
</evidence>
<accession>A0A4Y2H966</accession>
<reference evidence="1 2" key="1">
    <citation type="journal article" date="2019" name="Sci. Rep.">
        <title>Orb-weaving spider Araneus ventricosus genome elucidates the spidroin gene catalogue.</title>
        <authorList>
            <person name="Kono N."/>
            <person name="Nakamura H."/>
            <person name="Ohtoshi R."/>
            <person name="Moran D.A.P."/>
            <person name="Shinohara A."/>
            <person name="Yoshida Y."/>
            <person name="Fujiwara M."/>
            <person name="Mori M."/>
            <person name="Tomita M."/>
            <person name="Arakawa K."/>
        </authorList>
    </citation>
    <scope>NUCLEOTIDE SEQUENCE [LARGE SCALE GENOMIC DNA]</scope>
</reference>
<gene>
    <name evidence="1" type="ORF">AVEN_150493_1</name>
</gene>
<proteinExistence type="predicted"/>